<organism evidence="12 13">
    <name type="scientific">Aestuariirhabdus litorea</name>
    <dbReference type="NCBI Taxonomy" id="2528527"/>
    <lineage>
        <taxon>Bacteria</taxon>
        <taxon>Pseudomonadati</taxon>
        <taxon>Pseudomonadota</taxon>
        <taxon>Gammaproteobacteria</taxon>
        <taxon>Oceanospirillales</taxon>
        <taxon>Aestuariirhabdaceae</taxon>
        <taxon>Aestuariirhabdus</taxon>
    </lineage>
</organism>
<evidence type="ECO:0000256" key="11">
    <source>
        <dbReference type="SAM" id="Coils"/>
    </source>
</evidence>
<comment type="similarity">
    <text evidence="2">Belongs to the FliJ family.</text>
</comment>
<reference evidence="12 13" key="2">
    <citation type="submission" date="2018-12" db="EMBL/GenBank/DDBJ databases">
        <title>Simiduia agarivorans gen. nov., sp. nov., a marine, agarolytic bacterium isolated from shallow coastal water from Keelung, Taiwan.</title>
        <authorList>
            <person name="Shieh W.Y."/>
        </authorList>
    </citation>
    <scope>NUCLEOTIDE SEQUENCE [LARGE SCALE GENOMIC DNA]</scope>
    <source>
        <strain evidence="12 13">GTF-13</strain>
    </source>
</reference>
<dbReference type="GO" id="GO:0005886">
    <property type="term" value="C:plasma membrane"/>
    <property type="evidence" value="ECO:0007669"/>
    <property type="project" value="UniProtKB-SubCell"/>
</dbReference>
<keyword evidence="8" id="KW-0653">Protein transport</keyword>
<dbReference type="PANTHER" id="PTHR38786">
    <property type="entry name" value="FLAGELLAR FLIJ PROTEIN"/>
    <property type="match status" value="1"/>
</dbReference>
<evidence type="ECO:0000256" key="6">
    <source>
        <dbReference type="ARBA" id="ARBA00022500"/>
    </source>
</evidence>
<keyword evidence="11" id="KW-0175">Coiled coil</keyword>
<evidence type="ECO:0000313" key="13">
    <source>
        <dbReference type="Proteomes" id="UP000280792"/>
    </source>
</evidence>
<keyword evidence="7" id="KW-1005">Bacterial flagellum biogenesis</keyword>
<comment type="caution">
    <text evidence="12">The sequence shown here is derived from an EMBL/GenBank/DDBJ whole genome shotgun (WGS) entry which is preliminary data.</text>
</comment>
<protein>
    <recommendedName>
        <fullName evidence="3">Flagellar FliJ protein</fullName>
    </recommendedName>
</protein>
<dbReference type="Proteomes" id="UP000280792">
    <property type="component" value="Unassembled WGS sequence"/>
</dbReference>
<keyword evidence="12" id="KW-0966">Cell projection</keyword>
<dbReference type="EMBL" id="QWEZ01000001">
    <property type="protein sequence ID" value="RRJ84991.1"/>
    <property type="molecule type" value="Genomic_DNA"/>
</dbReference>
<dbReference type="GO" id="GO:0044781">
    <property type="term" value="P:bacterial-type flagellum organization"/>
    <property type="evidence" value="ECO:0007669"/>
    <property type="project" value="UniProtKB-KW"/>
</dbReference>
<dbReference type="GO" id="GO:0009288">
    <property type="term" value="C:bacterial-type flagellum"/>
    <property type="evidence" value="ECO:0007669"/>
    <property type="project" value="InterPro"/>
</dbReference>
<dbReference type="RefSeq" id="WP_125015421.1">
    <property type="nucleotide sequence ID" value="NZ_QWEZ01000001.1"/>
</dbReference>
<name>A0A3P3VQC9_9GAMM</name>
<dbReference type="GO" id="GO:0006935">
    <property type="term" value="P:chemotaxis"/>
    <property type="evidence" value="ECO:0007669"/>
    <property type="project" value="UniProtKB-KW"/>
</dbReference>
<keyword evidence="9" id="KW-0472">Membrane</keyword>
<dbReference type="InterPro" id="IPR053716">
    <property type="entry name" value="Flag_assembly_chemotaxis_eff"/>
</dbReference>
<dbReference type="InterPro" id="IPR012823">
    <property type="entry name" value="Flagell_FliJ"/>
</dbReference>
<dbReference type="Pfam" id="PF02050">
    <property type="entry name" value="FliJ"/>
    <property type="match status" value="1"/>
</dbReference>
<keyword evidence="13" id="KW-1185">Reference proteome</keyword>
<keyword evidence="6" id="KW-0145">Chemotaxis</keyword>
<evidence type="ECO:0000256" key="5">
    <source>
        <dbReference type="ARBA" id="ARBA00022475"/>
    </source>
</evidence>
<dbReference type="NCBIfam" id="TIGR02473">
    <property type="entry name" value="flagell_FliJ"/>
    <property type="match status" value="1"/>
</dbReference>
<keyword evidence="10" id="KW-1006">Bacterial flagellum protein export</keyword>
<proteinExistence type="inferred from homology"/>
<accession>A0A3P3VQC9</accession>
<reference evidence="12 13" key="1">
    <citation type="submission" date="2018-08" db="EMBL/GenBank/DDBJ databases">
        <authorList>
            <person name="Khan S.A."/>
        </authorList>
    </citation>
    <scope>NUCLEOTIDE SEQUENCE [LARGE SCALE GENOMIC DNA]</scope>
    <source>
        <strain evidence="12 13">GTF-13</strain>
    </source>
</reference>
<evidence type="ECO:0000256" key="7">
    <source>
        <dbReference type="ARBA" id="ARBA00022795"/>
    </source>
</evidence>
<evidence type="ECO:0000256" key="1">
    <source>
        <dbReference type="ARBA" id="ARBA00004413"/>
    </source>
</evidence>
<gene>
    <name evidence="12" type="primary">fliJ</name>
    <name evidence="12" type="ORF">D0544_07895</name>
</gene>
<dbReference type="InterPro" id="IPR052570">
    <property type="entry name" value="FliJ"/>
</dbReference>
<evidence type="ECO:0000256" key="2">
    <source>
        <dbReference type="ARBA" id="ARBA00010004"/>
    </source>
</evidence>
<sequence>MKRSARMDTVLRVTSADEEKAAKLFQQIHARLQAEQRKLEQLESYQLEYQQQAREGRAVSVHQLQQMSLFICKLAEAVKEQRAQVERVSQHMLHLRQQWISARGRTLSITQLRENYLAEERRWEDMREQKEIDELVNNRSARSINNA</sequence>
<dbReference type="AlphaFoldDB" id="A0A3P3VQC9"/>
<feature type="coiled-coil region" evidence="11">
    <location>
        <begin position="25"/>
        <end position="55"/>
    </location>
</feature>
<evidence type="ECO:0000256" key="9">
    <source>
        <dbReference type="ARBA" id="ARBA00023136"/>
    </source>
</evidence>
<evidence type="ECO:0000256" key="4">
    <source>
        <dbReference type="ARBA" id="ARBA00022448"/>
    </source>
</evidence>
<keyword evidence="12" id="KW-0969">Cilium</keyword>
<dbReference type="GO" id="GO:0071973">
    <property type="term" value="P:bacterial-type flagellum-dependent cell motility"/>
    <property type="evidence" value="ECO:0007669"/>
    <property type="project" value="InterPro"/>
</dbReference>
<evidence type="ECO:0000256" key="8">
    <source>
        <dbReference type="ARBA" id="ARBA00022927"/>
    </source>
</evidence>
<dbReference type="Gene3D" id="1.10.287.1700">
    <property type="match status" value="1"/>
</dbReference>
<dbReference type="GO" id="GO:0015031">
    <property type="term" value="P:protein transport"/>
    <property type="evidence" value="ECO:0007669"/>
    <property type="project" value="UniProtKB-KW"/>
</dbReference>
<keyword evidence="12" id="KW-0282">Flagellum</keyword>
<evidence type="ECO:0000256" key="10">
    <source>
        <dbReference type="ARBA" id="ARBA00023225"/>
    </source>
</evidence>
<comment type="subcellular location">
    <subcellularLocation>
        <location evidence="1">Cell membrane</location>
        <topology evidence="1">Peripheral membrane protein</topology>
        <orientation evidence="1">Cytoplasmic side</orientation>
    </subcellularLocation>
</comment>
<evidence type="ECO:0000313" key="12">
    <source>
        <dbReference type="EMBL" id="RRJ84991.1"/>
    </source>
</evidence>
<keyword evidence="4" id="KW-0813">Transport</keyword>
<evidence type="ECO:0000256" key="3">
    <source>
        <dbReference type="ARBA" id="ARBA00020392"/>
    </source>
</evidence>
<keyword evidence="5" id="KW-1003">Cell membrane</keyword>
<dbReference type="PANTHER" id="PTHR38786:SF1">
    <property type="entry name" value="FLAGELLAR FLIJ PROTEIN"/>
    <property type="match status" value="1"/>
</dbReference>